<evidence type="ECO:0000256" key="8">
    <source>
        <dbReference type="SAM" id="SignalP"/>
    </source>
</evidence>
<comment type="subcellular location">
    <subcellularLocation>
        <location evidence="1">Membrane</location>
        <topology evidence="1">Single-pass membrane protein</topology>
    </subcellularLocation>
</comment>
<evidence type="ECO:0000256" key="3">
    <source>
        <dbReference type="ARBA" id="ARBA00022729"/>
    </source>
</evidence>
<evidence type="ECO:0000256" key="7">
    <source>
        <dbReference type="SAM" id="Phobius"/>
    </source>
</evidence>
<accession>A0A067PJE0</accession>
<dbReference type="InterPro" id="IPR009011">
    <property type="entry name" value="Man6P_isomerase_rcpt-bd_dom_sf"/>
</dbReference>
<feature type="region of interest" description="Disordered" evidence="6">
    <location>
        <begin position="211"/>
        <end position="265"/>
    </location>
</feature>
<evidence type="ECO:0000256" key="2">
    <source>
        <dbReference type="ARBA" id="ARBA00022692"/>
    </source>
</evidence>
<dbReference type="Proteomes" id="UP000027265">
    <property type="component" value="Unassembled WGS sequence"/>
</dbReference>
<feature type="compositionally biased region" description="Pro residues" evidence="6">
    <location>
        <begin position="222"/>
        <end position="232"/>
    </location>
</feature>
<dbReference type="GO" id="GO:0016020">
    <property type="term" value="C:membrane"/>
    <property type="evidence" value="ECO:0007669"/>
    <property type="project" value="UniProtKB-SubCell"/>
</dbReference>
<dbReference type="AlphaFoldDB" id="A0A067PJE0"/>
<keyword evidence="5 7" id="KW-0472">Membrane</keyword>
<keyword evidence="3 8" id="KW-0732">Signal</keyword>
<dbReference type="InParanoid" id="A0A067PJE0"/>
<protein>
    <submittedName>
        <fullName evidence="9">Uncharacterized protein</fullName>
    </submittedName>
</protein>
<proteinExistence type="predicted"/>
<dbReference type="OrthoDB" id="29460at2759"/>
<keyword evidence="10" id="KW-1185">Reference proteome</keyword>
<dbReference type="HOGENOM" id="CLU_739748_0_0_1"/>
<dbReference type="InterPro" id="IPR018939">
    <property type="entry name" value="Autophagy-rel_prot_27"/>
</dbReference>
<gene>
    <name evidence="9" type="ORF">JAAARDRAFT_38901</name>
</gene>
<name>A0A067PJE0_9AGAM</name>
<feature type="transmembrane region" description="Helical" evidence="7">
    <location>
        <begin position="269"/>
        <end position="290"/>
    </location>
</feature>
<evidence type="ECO:0000256" key="4">
    <source>
        <dbReference type="ARBA" id="ARBA00022989"/>
    </source>
</evidence>
<keyword evidence="2 7" id="KW-0812">Transmembrane</keyword>
<dbReference type="SUPFAM" id="SSF50911">
    <property type="entry name" value="Mannose 6-phosphate receptor domain"/>
    <property type="match status" value="2"/>
</dbReference>
<dbReference type="Gene3D" id="2.70.130.10">
    <property type="entry name" value="Mannose-6-phosphate receptor binding domain"/>
    <property type="match status" value="1"/>
</dbReference>
<sequence length="379" mass="42749">MISMTFAVLLLFAFWTVAASAKTHSLRSLTKDCRFTLDAHEYDLCPIFTPQHDDKPIVVAFGQKTPPTITRTEYRIALGGALKTNESLPEHEQCPDGTWICLMTYNRRPEHRSEPPRILQVIPVAGSLKLDKDLGYWSGLNATAELGKTEDRHPALNLRLHGGYYVDKPHKALFNFICDHKVEEPSSPKYSWSWNGTHTFTWATQHACGKALAEDPPATSTAPPPPPEPAPEPEPEPAKPEPESPPQETQPEDDQFANPPPSSPNSRRFSSFTILFLSSAAVLSLFYLVYRPPILLRRAVLKLMKRYRIHNFRVGEHTLVEWAQADMYLDPDGEDLRGEEDFMVNAREDDYDALDEQIPLTPSPRKGRFISNYGSATAR</sequence>
<evidence type="ECO:0000256" key="6">
    <source>
        <dbReference type="SAM" id="MobiDB-lite"/>
    </source>
</evidence>
<evidence type="ECO:0000256" key="1">
    <source>
        <dbReference type="ARBA" id="ARBA00004167"/>
    </source>
</evidence>
<organism evidence="9 10">
    <name type="scientific">Jaapia argillacea MUCL 33604</name>
    <dbReference type="NCBI Taxonomy" id="933084"/>
    <lineage>
        <taxon>Eukaryota</taxon>
        <taxon>Fungi</taxon>
        <taxon>Dikarya</taxon>
        <taxon>Basidiomycota</taxon>
        <taxon>Agaricomycotina</taxon>
        <taxon>Agaricomycetes</taxon>
        <taxon>Agaricomycetidae</taxon>
        <taxon>Jaapiales</taxon>
        <taxon>Jaapiaceae</taxon>
        <taxon>Jaapia</taxon>
    </lineage>
</organism>
<dbReference type="EMBL" id="KL197731">
    <property type="protein sequence ID" value="KDQ53930.1"/>
    <property type="molecule type" value="Genomic_DNA"/>
</dbReference>
<evidence type="ECO:0000256" key="5">
    <source>
        <dbReference type="ARBA" id="ARBA00023136"/>
    </source>
</evidence>
<feature type="signal peptide" evidence="8">
    <location>
        <begin position="1"/>
        <end position="20"/>
    </location>
</feature>
<feature type="chain" id="PRO_5001646770" evidence="8">
    <location>
        <begin position="21"/>
        <end position="379"/>
    </location>
</feature>
<dbReference type="Pfam" id="PF09451">
    <property type="entry name" value="ATG27"/>
    <property type="match status" value="1"/>
</dbReference>
<keyword evidence="4 7" id="KW-1133">Transmembrane helix</keyword>
<evidence type="ECO:0000313" key="9">
    <source>
        <dbReference type="EMBL" id="KDQ53930.1"/>
    </source>
</evidence>
<evidence type="ECO:0000313" key="10">
    <source>
        <dbReference type="Proteomes" id="UP000027265"/>
    </source>
</evidence>
<reference evidence="10" key="1">
    <citation type="journal article" date="2014" name="Proc. Natl. Acad. Sci. U.S.A.">
        <title>Extensive sampling of basidiomycete genomes demonstrates inadequacy of the white-rot/brown-rot paradigm for wood decay fungi.</title>
        <authorList>
            <person name="Riley R."/>
            <person name="Salamov A.A."/>
            <person name="Brown D.W."/>
            <person name="Nagy L.G."/>
            <person name="Floudas D."/>
            <person name="Held B.W."/>
            <person name="Levasseur A."/>
            <person name="Lombard V."/>
            <person name="Morin E."/>
            <person name="Otillar R."/>
            <person name="Lindquist E.A."/>
            <person name="Sun H."/>
            <person name="LaButti K.M."/>
            <person name="Schmutz J."/>
            <person name="Jabbour D."/>
            <person name="Luo H."/>
            <person name="Baker S.E."/>
            <person name="Pisabarro A.G."/>
            <person name="Walton J.D."/>
            <person name="Blanchette R.A."/>
            <person name="Henrissat B."/>
            <person name="Martin F."/>
            <person name="Cullen D."/>
            <person name="Hibbett D.S."/>
            <person name="Grigoriev I.V."/>
        </authorList>
    </citation>
    <scope>NUCLEOTIDE SEQUENCE [LARGE SCALE GENOMIC DNA]</scope>
    <source>
        <strain evidence="10">MUCL 33604</strain>
    </source>
</reference>